<evidence type="ECO:0000256" key="1">
    <source>
        <dbReference type="SAM" id="Phobius"/>
    </source>
</evidence>
<keyword evidence="1" id="KW-0812">Transmembrane</keyword>
<dbReference type="SUPFAM" id="SSF81442">
    <property type="entry name" value="Cytochrome c oxidase subunit I-like"/>
    <property type="match status" value="1"/>
</dbReference>
<keyword evidence="1" id="KW-1133">Transmembrane helix</keyword>
<feature type="transmembrane region" description="Helical" evidence="1">
    <location>
        <begin position="23"/>
        <end position="48"/>
    </location>
</feature>
<sequence>MLVAIGAASSADAVIDIHLHDTYVVISYFNIAIIYAVLLITEAGLYTATSWFRQWRWLQIFHIIGLLLPPLFFIFSGSMHYNPSPGMPQTYFEYNRSFLNDPLTRMVIVIFLIFLAGHIGFIINIITGFFRGRKS</sequence>
<name>A0ABS3YE25_9BACT</name>
<accession>A0ABS3YE25</accession>
<dbReference type="RefSeq" id="WP_209145891.1">
    <property type="nucleotide sequence ID" value="NZ_JAGHKP010000002.1"/>
</dbReference>
<dbReference type="Gene3D" id="1.20.210.10">
    <property type="entry name" value="Cytochrome c oxidase-like, subunit I domain"/>
    <property type="match status" value="1"/>
</dbReference>
<proteinExistence type="predicted"/>
<keyword evidence="1" id="KW-0472">Membrane</keyword>
<gene>
    <name evidence="2" type="ORF">J7I43_11865</name>
</gene>
<evidence type="ECO:0000313" key="3">
    <source>
        <dbReference type="Proteomes" id="UP000679126"/>
    </source>
</evidence>
<comment type="caution">
    <text evidence="2">The sequence shown here is derived from an EMBL/GenBank/DDBJ whole genome shotgun (WGS) entry which is preliminary data.</text>
</comment>
<organism evidence="2 3">
    <name type="scientific">Chitinophaga chungangae</name>
    <dbReference type="NCBI Taxonomy" id="2821488"/>
    <lineage>
        <taxon>Bacteria</taxon>
        <taxon>Pseudomonadati</taxon>
        <taxon>Bacteroidota</taxon>
        <taxon>Chitinophagia</taxon>
        <taxon>Chitinophagales</taxon>
        <taxon>Chitinophagaceae</taxon>
        <taxon>Chitinophaga</taxon>
    </lineage>
</organism>
<dbReference type="EMBL" id="JAGHKP010000002">
    <property type="protein sequence ID" value="MBO9152913.1"/>
    <property type="molecule type" value="Genomic_DNA"/>
</dbReference>
<dbReference type="Proteomes" id="UP000679126">
    <property type="component" value="Unassembled WGS sequence"/>
</dbReference>
<dbReference type="InterPro" id="IPR036927">
    <property type="entry name" value="Cyt_c_oxase-like_su1_sf"/>
</dbReference>
<protein>
    <submittedName>
        <fullName evidence="2">Uncharacterized protein</fullName>
    </submittedName>
</protein>
<evidence type="ECO:0000313" key="2">
    <source>
        <dbReference type="EMBL" id="MBO9152913.1"/>
    </source>
</evidence>
<reference evidence="3" key="1">
    <citation type="submission" date="2021-03" db="EMBL/GenBank/DDBJ databases">
        <title>Assistant Professor.</title>
        <authorList>
            <person name="Huq M.A."/>
        </authorList>
    </citation>
    <scope>NUCLEOTIDE SEQUENCE [LARGE SCALE GENOMIC DNA]</scope>
    <source>
        <strain evidence="3">MAH-28</strain>
    </source>
</reference>
<feature type="transmembrane region" description="Helical" evidence="1">
    <location>
        <begin position="60"/>
        <end position="81"/>
    </location>
</feature>
<keyword evidence="3" id="KW-1185">Reference proteome</keyword>
<feature type="transmembrane region" description="Helical" evidence="1">
    <location>
        <begin position="106"/>
        <end position="130"/>
    </location>
</feature>